<evidence type="ECO:0000256" key="3">
    <source>
        <dbReference type="ARBA" id="ARBA00022692"/>
    </source>
</evidence>
<feature type="transmembrane region" description="Helical" evidence="6">
    <location>
        <begin position="216"/>
        <end position="236"/>
    </location>
</feature>
<feature type="transmembrane region" description="Helical" evidence="6">
    <location>
        <begin position="152"/>
        <end position="171"/>
    </location>
</feature>
<evidence type="ECO:0000256" key="2">
    <source>
        <dbReference type="ARBA" id="ARBA00007018"/>
    </source>
</evidence>
<accession>A0ABQ0CGZ5</accession>
<name>A0ABQ0CGZ5_9HYPO</name>
<keyword evidence="3 6" id="KW-0812">Transmembrane</keyword>
<organism evidence="7 8">
    <name type="scientific">Epichloe bromicola</name>
    <dbReference type="NCBI Taxonomy" id="79588"/>
    <lineage>
        <taxon>Eukaryota</taxon>
        <taxon>Fungi</taxon>
        <taxon>Dikarya</taxon>
        <taxon>Ascomycota</taxon>
        <taxon>Pezizomycotina</taxon>
        <taxon>Sordariomycetes</taxon>
        <taxon>Hypocreomycetidae</taxon>
        <taxon>Hypocreales</taxon>
        <taxon>Clavicipitaceae</taxon>
        <taxon>Epichloe</taxon>
    </lineage>
</organism>
<reference evidence="8" key="1">
    <citation type="submission" date="2024-06" db="EMBL/GenBank/DDBJ databases">
        <title>Draft Genome Sequences of Epichloe bromicola Strains Isolated from Elymus ciliaris.</title>
        <authorList>
            <consortium name="Epichloe bromicola genome sequencing consortium"/>
            <person name="Miura A."/>
            <person name="Imano S."/>
            <person name="Ashida A."/>
            <person name="Sato I."/>
            <person name="Chiba S."/>
            <person name="Tanaka A."/>
            <person name="Camagna M."/>
            <person name="Takemoto D."/>
        </authorList>
    </citation>
    <scope>NUCLEOTIDE SEQUENCE [LARGE SCALE GENOMIC DNA]</scope>
    <source>
        <strain evidence="8">DP</strain>
    </source>
</reference>
<feature type="transmembrane region" description="Helical" evidence="6">
    <location>
        <begin position="183"/>
        <end position="204"/>
    </location>
</feature>
<keyword evidence="8" id="KW-1185">Reference proteome</keyword>
<evidence type="ECO:0000256" key="5">
    <source>
        <dbReference type="ARBA" id="ARBA00023136"/>
    </source>
</evidence>
<comment type="similarity">
    <text evidence="2">Belongs to the ADIPOR family.</text>
</comment>
<keyword evidence="5 6" id="KW-0472">Membrane</keyword>
<evidence type="ECO:0000313" key="8">
    <source>
        <dbReference type="Proteomes" id="UP001562357"/>
    </source>
</evidence>
<comment type="caution">
    <text evidence="7">The sequence shown here is derived from an EMBL/GenBank/DDBJ whole genome shotgun (WGS) entry which is preliminary data.</text>
</comment>
<evidence type="ECO:0000313" key="7">
    <source>
        <dbReference type="EMBL" id="GAB0132719.1"/>
    </source>
</evidence>
<gene>
    <name evidence="7" type="primary">g1147</name>
    <name evidence="7" type="ORF">EsDP_00001147</name>
</gene>
<comment type="subcellular location">
    <subcellularLocation>
        <location evidence="1">Membrane</location>
        <topology evidence="1">Multi-pass membrane protein</topology>
    </subcellularLocation>
</comment>
<proteinExistence type="inferred from homology"/>
<keyword evidence="4 6" id="KW-1133">Transmembrane helix</keyword>
<dbReference type="Proteomes" id="UP001562357">
    <property type="component" value="Unassembled WGS sequence"/>
</dbReference>
<evidence type="ECO:0008006" key="9">
    <source>
        <dbReference type="Google" id="ProtNLM"/>
    </source>
</evidence>
<dbReference type="PANTHER" id="PTHR20855">
    <property type="entry name" value="ADIPOR/PROGESTIN RECEPTOR-RELATED"/>
    <property type="match status" value="1"/>
</dbReference>
<sequence>MQKNRHASFSHARSAKSVVELHNETGKFRNLASLGVNQRKQQIRLISFSVKANIWSHLLGALQFLYGLVQFVQAQALSRDGARAGDMVAVSVYYLCVVVCFALSTIFHTFPDHSSEMHRFGNELDHLDIVLVMWGTGVSGVHFAFRCDAQLRWFYFLAISATALGCAVFTLKPKFRQPSYRTARFLMYCFLGTSLFAPVAHGSVEYGFAALSEMMGLRSFLGLAVINFLGAAVYAARVPERWFPATFDLLGHSHNWMHVLVLTGAFVRLDGLLAVCEQWQMEGEAIASCQGLL</sequence>
<dbReference type="EMBL" id="BAAFGZ010000024">
    <property type="protein sequence ID" value="GAB0132719.1"/>
    <property type="molecule type" value="Genomic_DNA"/>
</dbReference>
<dbReference type="PANTHER" id="PTHR20855:SF52">
    <property type="entry name" value="ADIPONECTIN RECEPTOR PROTEIN"/>
    <property type="match status" value="1"/>
</dbReference>
<evidence type="ECO:0000256" key="1">
    <source>
        <dbReference type="ARBA" id="ARBA00004141"/>
    </source>
</evidence>
<feature type="transmembrane region" description="Helical" evidence="6">
    <location>
        <begin position="84"/>
        <end position="107"/>
    </location>
</feature>
<protein>
    <recommendedName>
        <fullName evidence="9">Adiponectin receptor protein 1</fullName>
    </recommendedName>
</protein>
<evidence type="ECO:0000256" key="4">
    <source>
        <dbReference type="ARBA" id="ARBA00022989"/>
    </source>
</evidence>
<dbReference type="InterPro" id="IPR004254">
    <property type="entry name" value="AdipoR/HlyIII-related"/>
</dbReference>
<dbReference type="Pfam" id="PF03006">
    <property type="entry name" value="HlyIII"/>
    <property type="match status" value="1"/>
</dbReference>
<evidence type="ECO:0000256" key="6">
    <source>
        <dbReference type="SAM" id="Phobius"/>
    </source>
</evidence>